<feature type="compositionally biased region" description="Low complexity" evidence="1">
    <location>
        <begin position="177"/>
        <end position="192"/>
    </location>
</feature>
<gene>
    <name evidence="2" type="ORF">ERS852510_02946</name>
</gene>
<evidence type="ECO:0000313" key="2">
    <source>
        <dbReference type="EMBL" id="CUQ02189.1"/>
    </source>
</evidence>
<evidence type="ECO:0000256" key="1">
    <source>
        <dbReference type="SAM" id="MobiDB-lite"/>
    </source>
</evidence>
<proteinExistence type="predicted"/>
<reference evidence="2 3" key="1">
    <citation type="submission" date="2015-09" db="EMBL/GenBank/DDBJ databases">
        <authorList>
            <consortium name="Pathogen Informatics"/>
        </authorList>
    </citation>
    <scope>NUCLEOTIDE SEQUENCE [LARGE SCALE GENOMIC DNA]</scope>
    <source>
        <strain evidence="2 3">2789STDY5834898</strain>
    </source>
</reference>
<protein>
    <submittedName>
        <fullName evidence="2">Uncharacterized protein</fullName>
    </submittedName>
</protein>
<name>A0A174T5S9_BACUN</name>
<accession>A0A174T5S9</accession>
<dbReference type="Proteomes" id="UP000095766">
    <property type="component" value="Unassembled WGS sequence"/>
</dbReference>
<dbReference type="AlphaFoldDB" id="A0A174T5S9"/>
<feature type="region of interest" description="Disordered" evidence="1">
    <location>
        <begin position="153"/>
        <end position="201"/>
    </location>
</feature>
<dbReference type="RefSeq" id="WP_057253841.1">
    <property type="nucleotide sequence ID" value="NZ_CZAO01000014.1"/>
</dbReference>
<feature type="region of interest" description="Disordered" evidence="1">
    <location>
        <begin position="219"/>
        <end position="238"/>
    </location>
</feature>
<evidence type="ECO:0000313" key="3">
    <source>
        <dbReference type="Proteomes" id="UP000095766"/>
    </source>
</evidence>
<organism evidence="2 3">
    <name type="scientific">Bacteroides uniformis</name>
    <dbReference type="NCBI Taxonomy" id="820"/>
    <lineage>
        <taxon>Bacteria</taxon>
        <taxon>Pseudomonadati</taxon>
        <taxon>Bacteroidota</taxon>
        <taxon>Bacteroidia</taxon>
        <taxon>Bacteroidales</taxon>
        <taxon>Bacteroidaceae</taxon>
        <taxon>Bacteroides</taxon>
    </lineage>
</organism>
<dbReference type="EMBL" id="CZAO01000014">
    <property type="protein sequence ID" value="CUQ02189.1"/>
    <property type="molecule type" value="Genomic_DNA"/>
</dbReference>
<sequence length="238" mass="26391">MKNLKQLILPCYKVEMAMGVEAWYFLHGSTDGVCNLTFFLSLLSKMTVTEVQNSKRGLKYSVQPGQVDSSMLVLAKEWNIGRKAVFRLLEDFSERGLINVDSNPMTSILDMVCVKSWMTAGKLVENPTYRQTVKAYEGVRIFLFNGQKLETLRRSSPRKKTAKPVDGTDNLMPIKPTVSNPVVTGTTSTVSTADKNREENTSMEADYIPVLVNGDALPDSQDGYQCRNEAAGTASDSI</sequence>